<dbReference type="SUPFAM" id="SSF57716">
    <property type="entry name" value="Glucocorticoid receptor-like (DNA-binding domain)"/>
    <property type="match status" value="1"/>
</dbReference>
<evidence type="ECO:0000313" key="7">
    <source>
        <dbReference type="EMBL" id="OHA60145.1"/>
    </source>
</evidence>
<dbReference type="AlphaFoldDB" id="A0A1G2QHU9"/>
<evidence type="ECO:0000256" key="2">
    <source>
        <dbReference type="ARBA" id="ARBA00022771"/>
    </source>
</evidence>
<feature type="compositionally biased region" description="Basic and acidic residues" evidence="5">
    <location>
        <begin position="42"/>
        <end position="52"/>
    </location>
</feature>
<proteinExistence type="predicted"/>
<dbReference type="Pfam" id="PF01258">
    <property type="entry name" value="zf-dskA_traR"/>
    <property type="match status" value="1"/>
</dbReference>
<dbReference type="PANTHER" id="PTHR33823">
    <property type="entry name" value="RNA POLYMERASE-BINDING TRANSCRIPTION FACTOR DKSA-RELATED"/>
    <property type="match status" value="1"/>
</dbReference>
<dbReference type="InterPro" id="IPR000962">
    <property type="entry name" value="Znf_DskA_TraR"/>
</dbReference>
<evidence type="ECO:0000256" key="1">
    <source>
        <dbReference type="ARBA" id="ARBA00022723"/>
    </source>
</evidence>
<feature type="zinc finger region" description="dksA C4-type" evidence="4">
    <location>
        <begin position="93"/>
        <end position="117"/>
    </location>
</feature>
<evidence type="ECO:0000256" key="4">
    <source>
        <dbReference type="PROSITE-ProRule" id="PRU00510"/>
    </source>
</evidence>
<evidence type="ECO:0000256" key="5">
    <source>
        <dbReference type="SAM" id="MobiDB-lite"/>
    </source>
</evidence>
<feature type="region of interest" description="Disordered" evidence="5">
    <location>
        <begin position="28"/>
        <end position="52"/>
    </location>
</feature>
<sequence length="120" mass="13253">MTDLNHYQQKLLAEKERLEADLKSIATNETHVEPEEWSTMASEKDQPVETRDEVADRLEDMEERQSQEAALGGSLAEVEKALDRLAQDQFGLCEVCGGEIEPARLEANPAATTCLAHVGA</sequence>
<feature type="domain" description="Zinc finger DksA/TraR C4-type" evidence="6">
    <location>
        <begin position="90"/>
        <end position="115"/>
    </location>
</feature>
<evidence type="ECO:0000256" key="3">
    <source>
        <dbReference type="ARBA" id="ARBA00022833"/>
    </source>
</evidence>
<keyword evidence="2" id="KW-0863">Zinc-finger</keyword>
<evidence type="ECO:0000259" key="6">
    <source>
        <dbReference type="Pfam" id="PF01258"/>
    </source>
</evidence>
<dbReference type="PANTHER" id="PTHR33823:SF4">
    <property type="entry name" value="GENERAL STRESS PROTEIN 16O"/>
    <property type="match status" value="1"/>
</dbReference>
<dbReference type="Gene3D" id="1.20.120.910">
    <property type="entry name" value="DksA, coiled-coil domain"/>
    <property type="match status" value="1"/>
</dbReference>
<organism evidence="7 8">
    <name type="scientific">Candidatus Vogelbacteria bacterium RIFOXYD1_FULL_46_19</name>
    <dbReference type="NCBI Taxonomy" id="1802439"/>
    <lineage>
        <taxon>Bacteria</taxon>
        <taxon>Candidatus Vogeliibacteriota</taxon>
    </lineage>
</organism>
<evidence type="ECO:0000313" key="8">
    <source>
        <dbReference type="Proteomes" id="UP000177838"/>
    </source>
</evidence>
<dbReference type="PROSITE" id="PS51128">
    <property type="entry name" value="ZF_DKSA_2"/>
    <property type="match status" value="1"/>
</dbReference>
<dbReference type="GO" id="GO:0008270">
    <property type="term" value="F:zinc ion binding"/>
    <property type="evidence" value="ECO:0007669"/>
    <property type="project" value="UniProtKB-KW"/>
</dbReference>
<keyword evidence="3" id="KW-0862">Zinc</keyword>
<keyword evidence="1" id="KW-0479">Metal-binding</keyword>
<dbReference type="Proteomes" id="UP000177838">
    <property type="component" value="Unassembled WGS sequence"/>
</dbReference>
<comment type="caution">
    <text evidence="7">The sequence shown here is derived from an EMBL/GenBank/DDBJ whole genome shotgun (WGS) entry which is preliminary data.</text>
</comment>
<dbReference type="STRING" id="1802439.A2589_00500"/>
<name>A0A1G2QHU9_9BACT</name>
<protein>
    <recommendedName>
        <fullName evidence="6">Zinc finger DksA/TraR C4-type domain-containing protein</fullName>
    </recommendedName>
</protein>
<dbReference type="EMBL" id="MHTK01000002">
    <property type="protein sequence ID" value="OHA60145.1"/>
    <property type="molecule type" value="Genomic_DNA"/>
</dbReference>
<accession>A0A1G2QHU9</accession>
<reference evidence="7 8" key="1">
    <citation type="journal article" date="2016" name="Nat. Commun.">
        <title>Thousands of microbial genomes shed light on interconnected biogeochemical processes in an aquifer system.</title>
        <authorList>
            <person name="Anantharaman K."/>
            <person name="Brown C.T."/>
            <person name="Hug L.A."/>
            <person name="Sharon I."/>
            <person name="Castelle C.J."/>
            <person name="Probst A.J."/>
            <person name="Thomas B.C."/>
            <person name="Singh A."/>
            <person name="Wilkins M.J."/>
            <person name="Karaoz U."/>
            <person name="Brodie E.L."/>
            <person name="Williams K.H."/>
            <person name="Hubbard S.S."/>
            <person name="Banfield J.F."/>
        </authorList>
    </citation>
    <scope>NUCLEOTIDE SEQUENCE [LARGE SCALE GENOMIC DNA]</scope>
</reference>
<gene>
    <name evidence="7" type="ORF">A2589_00500</name>
</gene>